<organism evidence="9 10">
    <name type="scientific">Pelomonas cellulosilytica</name>
    <dbReference type="NCBI Taxonomy" id="2906762"/>
    <lineage>
        <taxon>Bacteria</taxon>
        <taxon>Pseudomonadati</taxon>
        <taxon>Pseudomonadota</taxon>
        <taxon>Betaproteobacteria</taxon>
        <taxon>Burkholderiales</taxon>
        <taxon>Sphaerotilaceae</taxon>
        <taxon>Roseateles</taxon>
    </lineage>
</organism>
<dbReference type="RefSeq" id="WP_233374744.1">
    <property type="nucleotide sequence ID" value="NZ_JAJTWU010000010.1"/>
</dbReference>
<evidence type="ECO:0000259" key="8">
    <source>
        <dbReference type="PROSITE" id="PS51007"/>
    </source>
</evidence>
<feature type="domain" description="Cytochrome c" evidence="8">
    <location>
        <begin position="82"/>
        <end position="161"/>
    </location>
</feature>
<feature type="transmembrane region" description="Helical" evidence="7">
    <location>
        <begin position="23"/>
        <end position="45"/>
    </location>
</feature>
<evidence type="ECO:0000256" key="1">
    <source>
        <dbReference type="ARBA" id="ARBA00022448"/>
    </source>
</evidence>
<dbReference type="Proteomes" id="UP001200741">
    <property type="component" value="Unassembled WGS sequence"/>
</dbReference>
<gene>
    <name evidence="9" type="ORF">LXT13_23490</name>
</gene>
<evidence type="ECO:0000313" key="9">
    <source>
        <dbReference type="EMBL" id="MCE4557364.1"/>
    </source>
</evidence>
<dbReference type="PRINTS" id="PR00607">
    <property type="entry name" value="CYTCHROMECIE"/>
</dbReference>
<keyword evidence="10" id="KW-1185">Reference proteome</keyword>
<evidence type="ECO:0000313" key="10">
    <source>
        <dbReference type="Proteomes" id="UP001200741"/>
    </source>
</evidence>
<dbReference type="PANTHER" id="PTHR40942:SF4">
    <property type="entry name" value="CYTOCHROME C5"/>
    <property type="match status" value="1"/>
</dbReference>
<name>A0ABS8XXI0_9BURK</name>
<dbReference type="InterPro" id="IPR002323">
    <property type="entry name" value="Cyt_CIE"/>
</dbReference>
<keyword evidence="1" id="KW-0813">Transport</keyword>
<dbReference type="Pfam" id="PF13442">
    <property type="entry name" value="Cytochrome_CBB3"/>
    <property type="match status" value="1"/>
</dbReference>
<evidence type="ECO:0000256" key="2">
    <source>
        <dbReference type="ARBA" id="ARBA00022617"/>
    </source>
</evidence>
<evidence type="ECO:0000256" key="3">
    <source>
        <dbReference type="ARBA" id="ARBA00022723"/>
    </source>
</evidence>
<keyword evidence="2 6" id="KW-0349">Heme</keyword>
<dbReference type="EMBL" id="JAJTWU010000010">
    <property type="protein sequence ID" value="MCE4557364.1"/>
    <property type="molecule type" value="Genomic_DNA"/>
</dbReference>
<proteinExistence type="predicted"/>
<protein>
    <submittedName>
        <fullName evidence="9">C-type cytochrome</fullName>
    </submittedName>
</protein>
<keyword evidence="7" id="KW-0812">Transmembrane</keyword>
<dbReference type="PANTHER" id="PTHR40942">
    <property type="match status" value="1"/>
</dbReference>
<dbReference type="Gene3D" id="1.10.760.10">
    <property type="entry name" value="Cytochrome c-like domain"/>
    <property type="match status" value="1"/>
</dbReference>
<comment type="caution">
    <text evidence="9">The sequence shown here is derived from an EMBL/GenBank/DDBJ whole genome shotgun (WGS) entry which is preliminary data.</text>
</comment>
<keyword evidence="3 6" id="KW-0479">Metal-binding</keyword>
<evidence type="ECO:0000256" key="6">
    <source>
        <dbReference type="PROSITE-ProRule" id="PRU00433"/>
    </source>
</evidence>
<keyword evidence="4" id="KW-0249">Electron transport</keyword>
<dbReference type="InterPro" id="IPR009056">
    <property type="entry name" value="Cyt_c-like_dom"/>
</dbReference>
<evidence type="ECO:0000256" key="7">
    <source>
        <dbReference type="SAM" id="Phobius"/>
    </source>
</evidence>
<keyword evidence="7" id="KW-1133">Transmembrane helix</keyword>
<dbReference type="InterPro" id="IPR036909">
    <property type="entry name" value="Cyt_c-like_dom_sf"/>
</dbReference>
<dbReference type="SUPFAM" id="SSF46626">
    <property type="entry name" value="Cytochrome c"/>
    <property type="match status" value="1"/>
</dbReference>
<dbReference type="PROSITE" id="PS51007">
    <property type="entry name" value="CYTC"/>
    <property type="match status" value="1"/>
</dbReference>
<reference evidence="9 10" key="1">
    <citation type="submission" date="2021-12" db="EMBL/GenBank/DDBJ databases">
        <title>Genome seq of P8.</title>
        <authorList>
            <person name="Seo T."/>
        </authorList>
    </citation>
    <scope>NUCLEOTIDE SEQUENCE [LARGE SCALE GENOMIC DNA]</scope>
    <source>
        <strain evidence="9 10">P8</strain>
    </source>
</reference>
<keyword evidence="5 6" id="KW-0408">Iron</keyword>
<keyword evidence="7" id="KW-0472">Membrane</keyword>
<evidence type="ECO:0000256" key="5">
    <source>
        <dbReference type="ARBA" id="ARBA00023004"/>
    </source>
</evidence>
<accession>A0ABS8XXI0</accession>
<sequence>MSASHDHDHDDAHTGPIKTPKQLAWAVLFAFVVPVIVIILLANYVSTATKPAAGTGALDAQAVAERIAPIGHVDVKAAGDATALKTGEQVFQAVCSACHASGALGAPKLGDAAAWGPRIKNGVEALLNSALKGKNAMPAQGGGEYSDFEIHRAVVYMANQGGAKFEEPKAPAPAASAAN</sequence>
<evidence type="ECO:0000256" key="4">
    <source>
        <dbReference type="ARBA" id="ARBA00022982"/>
    </source>
</evidence>